<organism evidence="4 5">
    <name type="scientific">Streptomyces coryli</name>
    <dbReference type="NCBI Taxonomy" id="1128680"/>
    <lineage>
        <taxon>Bacteria</taxon>
        <taxon>Bacillati</taxon>
        <taxon>Actinomycetota</taxon>
        <taxon>Actinomycetes</taxon>
        <taxon>Kitasatosporales</taxon>
        <taxon>Streptomycetaceae</taxon>
        <taxon>Streptomyces</taxon>
    </lineage>
</organism>
<sequence length="48" mass="5176">MDDPTLQSQAADEDTWQPPAFAIVETGLEVTGYALSDRGERPELPDAA</sequence>
<dbReference type="UniPathway" id="UPA00539"/>
<evidence type="ECO:0000256" key="1">
    <source>
        <dbReference type="ARBA" id="ARBA00004886"/>
    </source>
</evidence>
<evidence type="ECO:0000313" key="5">
    <source>
        <dbReference type="Proteomes" id="UP000481583"/>
    </source>
</evidence>
<reference evidence="4 5" key="1">
    <citation type="submission" date="2020-02" db="EMBL/GenBank/DDBJ databases">
        <title>Whole-genome analyses of novel actinobacteria.</title>
        <authorList>
            <person name="Sahin N."/>
        </authorList>
    </citation>
    <scope>NUCLEOTIDE SEQUENCE [LARGE SCALE GENOMIC DNA]</scope>
    <source>
        <strain evidence="4 5">A7024</strain>
    </source>
</reference>
<evidence type="ECO:0000256" key="3">
    <source>
        <dbReference type="ARBA" id="ARBA00015086"/>
    </source>
</evidence>
<dbReference type="NCBIfam" id="TIGR02107">
    <property type="entry name" value="PQQ_syn_pqqA"/>
    <property type="match status" value="1"/>
</dbReference>
<dbReference type="AlphaFoldDB" id="A0A6G4U768"/>
<comment type="pathway">
    <text evidence="1">Cofactor biosynthesis; pyrroloquinoline quinone biosynthesis.</text>
</comment>
<gene>
    <name evidence="4" type="primary">pqqA</name>
    <name evidence="4" type="ORF">G5C51_27075</name>
</gene>
<dbReference type="GO" id="GO:0018189">
    <property type="term" value="P:pyrroloquinoline quinone biosynthetic process"/>
    <property type="evidence" value="ECO:0007669"/>
    <property type="project" value="UniProtKB-UniPathway"/>
</dbReference>
<dbReference type="Proteomes" id="UP000481583">
    <property type="component" value="Unassembled WGS sequence"/>
</dbReference>
<keyword evidence="5" id="KW-1185">Reference proteome</keyword>
<evidence type="ECO:0000256" key="2">
    <source>
        <dbReference type="ARBA" id="ARBA00009325"/>
    </source>
</evidence>
<comment type="similarity">
    <text evidence="2">Belongs to the PqqA family.</text>
</comment>
<name>A0A6G4U768_9ACTN</name>
<protein>
    <recommendedName>
        <fullName evidence="3">Coenzyme PQQ synthesis protein A</fullName>
    </recommendedName>
</protein>
<accession>A0A6G4U768</accession>
<dbReference type="RefSeq" id="WP_165240849.1">
    <property type="nucleotide sequence ID" value="NZ_JAAKZV010000148.1"/>
</dbReference>
<dbReference type="EMBL" id="JAAKZV010000148">
    <property type="protein sequence ID" value="NGN67556.1"/>
    <property type="molecule type" value="Genomic_DNA"/>
</dbReference>
<evidence type="ECO:0000313" key="4">
    <source>
        <dbReference type="EMBL" id="NGN67556.1"/>
    </source>
</evidence>
<comment type="caution">
    <text evidence="4">The sequence shown here is derived from an EMBL/GenBank/DDBJ whole genome shotgun (WGS) entry which is preliminary data.</text>
</comment>
<dbReference type="InterPro" id="IPR011725">
    <property type="entry name" value="PQQ_synth_PqqA"/>
</dbReference>
<proteinExistence type="inferred from homology"/>